<reference evidence="4" key="2">
    <citation type="submission" date="2021-11" db="EMBL/GenBank/DDBJ databases">
        <authorList>
            <consortium name="Genoscope - CEA"/>
            <person name="William W."/>
        </authorList>
    </citation>
    <scope>NUCLEOTIDE SEQUENCE</scope>
</reference>
<dbReference type="AlphaFoldDB" id="A0A7S4EDC1"/>
<dbReference type="EMBL" id="CAKKNE010000006">
    <property type="protein sequence ID" value="CAH0378644.1"/>
    <property type="molecule type" value="Genomic_DNA"/>
</dbReference>
<feature type="transmembrane region" description="Helical" evidence="2">
    <location>
        <begin position="116"/>
        <end position="135"/>
    </location>
</feature>
<keyword evidence="2" id="KW-1133">Transmembrane helix</keyword>
<feature type="transmembrane region" description="Helical" evidence="2">
    <location>
        <begin position="189"/>
        <end position="209"/>
    </location>
</feature>
<feature type="region of interest" description="Disordered" evidence="1">
    <location>
        <begin position="1"/>
        <end position="87"/>
    </location>
</feature>
<dbReference type="EMBL" id="HBIW01025097">
    <property type="protein sequence ID" value="CAE0706204.1"/>
    <property type="molecule type" value="Transcribed_RNA"/>
</dbReference>
<feature type="compositionally biased region" description="Polar residues" evidence="1">
    <location>
        <begin position="1"/>
        <end position="16"/>
    </location>
</feature>
<keyword evidence="5" id="KW-1185">Reference proteome</keyword>
<keyword evidence="2" id="KW-0812">Transmembrane</keyword>
<evidence type="ECO:0000256" key="1">
    <source>
        <dbReference type="SAM" id="MobiDB-lite"/>
    </source>
</evidence>
<name>A0A7S4EDC1_9STRA</name>
<evidence type="ECO:0000256" key="2">
    <source>
        <dbReference type="SAM" id="Phobius"/>
    </source>
</evidence>
<reference evidence="3" key="1">
    <citation type="submission" date="2021-01" db="EMBL/GenBank/DDBJ databases">
        <authorList>
            <person name="Corre E."/>
            <person name="Pelletier E."/>
            <person name="Niang G."/>
            <person name="Scheremetjew M."/>
            <person name="Finn R."/>
            <person name="Kale V."/>
            <person name="Holt S."/>
            <person name="Cochrane G."/>
            <person name="Meng A."/>
            <person name="Brown T."/>
            <person name="Cohen L."/>
        </authorList>
    </citation>
    <scope>NUCLEOTIDE SEQUENCE</scope>
    <source>
        <strain evidence="3">CCMP1756</strain>
    </source>
</reference>
<evidence type="ECO:0000313" key="5">
    <source>
        <dbReference type="Proteomes" id="UP000789595"/>
    </source>
</evidence>
<feature type="compositionally biased region" description="Pro residues" evidence="1">
    <location>
        <begin position="160"/>
        <end position="169"/>
    </location>
</feature>
<feature type="compositionally biased region" description="Low complexity" evidence="1">
    <location>
        <begin position="50"/>
        <end position="62"/>
    </location>
</feature>
<dbReference type="Proteomes" id="UP000789595">
    <property type="component" value="Unassembled WGS sequence"/>
</dbReference>
<keyword evidence="2" id="KW-0472">Membrane</keyword>
<proteinExistence type="predicted"/>
<gene>
    <name evidence="3" type="ORF">PCAL00307_LOCUS21654</name>
    <name evidence="4" type="ORF">PECAL_6P02400</name>
</gene>
<protein>
    <submittedName>
        <fullName evidence="3">Uncharacterized protein</fullName>
    </submittedName>
</protein>
<accession>A0A7S4EDC1</accession>
<feature type="compositionally biased region" description="Basic and acidic residues" evidence="1">
    <location>
        <begin position="145"/>
        <end position="158"/>
    </location>
</feature>
<feature type="region of interest" description="Disordered" evidence="1">
    <location>
        <begin position="145"/>
        <end position="173"/>
    </location>
</feature>
<sequence>MLSIRFNQRQTDTHVTPTLDRLAGKHGQENEDPGLMSDGLESVGSPTTPPAAAVRRAQAASATKRRLSLGSPSPPRRPLGDATNAKPVVKPAPEVAPEVELPPVAKQQPVKECRRLGLFSVVALVAFLAFPLLAVPPVTHKAVELRSTPERQVSRTVERPAPPLPPPQRALPQPAVMKRDPLVAKAGRAFIKALLAPLRLVGAVLRCLFGKACRKN</sequence>
<evidence type="ECO:0000313" key="4">
    <source>
        <dbReference type="EMBL" id="CAH0378644.1"/>
    </source>
</evidence>
<organism evidence="3">
    <name type="scientific">Pelagomonas calceolata</name>
    <dbReference type="NCBI Taxonomy" id="35677"/>
    <lineage>
        <taxon>Eukaryota</taxon>
        <taxon>Sar</taxon>
        <taxon>Stramenopiles</taxon>
        <taxon>Ochrophyta</taxon>
        <taxon>Pelagophyceae</taxon>
        <taxon>Pelagomonadales</taxon>
        <taxon>Pelagomonadaceae</taxon>
        <taxon>Pelagomonas</taxon>
    </lineage>
</organism>
<evidence type="ECO:0000313" key="3">
    <source>
        <dbReference type="EMBL" id="CAE0706204.1"/>
    </source>
</evidence>